<dbReference type="Proteomes" id="UP000022835">
    <property type="component" value="Unassembled WGS sequence"/>
</dbReference>
<dbReference type="SUPFAM" id="SSF103473">
    <property type="entry name" value="MFS general substrate transporter"/>
    <property type="match status" value="1"/>
</dbReference>
<dbReference type="eggNOG" id="COG2814">
    <property type="taxonomic scope" value="Bacteria"/>
</dbReference>
<proteinExistence type="predicted"/>
<feature type="transmembrane region" description="Helical" evidence="7">
    <location>
        <begin position="243"/>
        <end position="266"/>
    </location>
</feature>
<gene>
    <name evidence="8" type="ORF">Y900_019120</name>
</gene>
<evidence type="ECO:0000256" key="6">
    <source>
        <dbReference type="ARBA" id="ARBA00023136"/>
    </source>
</evidence>
<accession>A0A064CMT1</accession>
<dbReference type="STRING" id="1440774.Y900_019120"/>
<keyword evidence="6 7" id="KW-0472">Membrane</keyword>
<evidence type="ECO:0000256" key="4">
    <source>
        <dbReference type="ARBA" id="ARBA00022692"/>
    </source>
</evidence>
<evidence type="ECO:0000256" key="1">
    <source>
        <dbReference type="ARBA" id="ARBA00004651"/>
    </source>
</evidence>
<keyword evidence="9" id="KW-1185">Reference proteome</keyword>
<name>A0A064CMT1_9MYCO</name>
<dbReference type="GO" id="GO:0005886">
    <property type="term" value="C:plasma membrane"/>
    <property type="evidence" value="ECO:0007669"/>
    <property type="project" value="UniProtKB-SubCell"/>
</dbReference>
<dbReference type="OrthoDB" id="69054at2"/>
<feature type="transmembrane region" description="Helical" evidence="7">
    <location>
        <begin position="119"/>
        <end position="139"/>
    </location>
</feature>
<feature type="transmembrane region" description="Helical" evidence="7">
    <location>
        <begin position="396"/>
        <end position="416"/>
    </location>
</feature>
<dbReference type="Gene3D" id="1.20.1250.20">
    <property type="entry name" value="MFS general substrate transporter like domains"/>
    <property type="match status" value="2"/>
</dbReference>
<protein>
    <submittedName>
        <fullName evidence="8">MFS transporter</fullName>
    </submittedName>
</protein>
<evidence type="ECO:0000256" key="5">
    <source>
        <dbReference type="ARBA" id="ARBA00022989"/>
    </source>
</evidence>
<comment type="subcellular location">
    <subcellularLocation>
        <location evidence="1">Cell membrane</location>
        <topology evidence="1">Multi-pass membrane protein</topology>
    </subcellularLocation>
</comment>
<keyword evidence="3" id="KW-1003">Cell membrane</keyword>
<dbReference type="InterPro" id="IPR010290">
    <property type="entry name" value="TM_effector"/>
</dbReference>
<feature type="transmembrane region" description="Helical" evidence="7">
    <location>
        <begin position="60"/>
        <end position="84"/>
    </location>
</feature>
<keyword evidence="5 7" id="KW-1133">Transmembrane helix</keyword>
<comment type="caution">
    <text evidence="8">The sequence shown here is derived from an EMBL/GenBank/DDBJ whole genome shotgun (WGS) entry which is preliminary data.</text>
</comment>
<evidence type="ECO:0000313" key="8">
    <source>
        <dbReference type="EMBL" id="KDF00987.1"/>
    </source>
</evidence>
<sequence length="428" mass="45596">MSTHYDIEPVKPTGRWRVLAPFRYREFRLLIAAMSISLFAEGMWTVVMALQVIALADDPAALSLVAACLAVGMLAFILVGGIVADRVSQRGIIIAVEVTNLAATGAVAVLGMLGELQLWHMATAAAVLGIGAAFFFPAYSAYLPRILPAEQLLAANGVEGAIRPTLQQAIGPAVAGVLIGITFPALGSVMVAVLFAVALTLLVSMRPGEGSHIVMTVEREKPHAFTDLRDGLRFVLHTRWLRWTLLFACTWVFLAMGPIEVLLPFIAHDRFAHGEQVYGLMLASFGLGSALGALAVSSRRLPRRYLTVMMTMWGAGSLPLALVGATSSLPVMVIALFVVGLTDGAGMVIWGTLLQRRVPPEMLGRVSSLDFFVSLAFMPVSMAVAGPLSKVVPVELIFAVTGIAPVLLAAVALVAARMPRDEIAHPLR</sequence>
<dbReference type="EMBL" id="JALN02000001">
    <property type="protein sequence ID" value="KDF00987.1"/>
    <property type="molecule type" value="Genomic_DNA"/>
</dbReference>
<dbReference type="InterPro" id="IPR036259">
    <property type="entry name" value="MFS_trans_sf"/>
</dbReference>
<feature type="transmembrane region" description="Helical" evidence="7">
    <location>
        <begin position="185"/>
        <end position="205"/>
    </location>
</feature>
<dbReference type="PANTHER" id="PTHR23513:SF11">
    <property type="entry name" value="STAPHYLOFERRIN A TRANSPORTER"/>
    <property type="match status" value="1"/>
</dbReference>
<feature type="transmembrane region" description="Helical" evidence="7">
    <location>
        <begin position="305"/>
        <end position="325"/>
    </location>
</feature>
<organism evidence="8 9">
    <name type="scientific">Mycolicibacterium aromaticivorans JS19b1 = JCM 16368</name>
    <dbReference type="NCBI Taxonomy" id="1440774"/>
    <lineage>
        <taxon>Bacteria</taxon>
        <taxon>Bacillati</taxon>
        <taxon>Actinomycetota</taxon>
        <taxon>Actinomycetes</taxon>
        <taxon>Mycobacteriales</taxon>
        <taxon>Mycobacteriaceae</taxon>
        <taxon>Mycolicibacterium</taxon>
    </lineage>
</organism>
<evidence type="ECO:0000256" key="3">
    <source>
        <dbReference type="ARBA" id="ARBA00022475"/>
    </source>
</evidence>
<evidence type="ECO:0000313" key="9">
    <source>
        <dbReference type="Proteomes" id="UP000022835"/>
    </source>
</evidence>
<feature type="transmembrane region" description="Helical" evidence="7">
    <location>
        <begin position="29"/>
        <end position="54"/>
    </location>
</feature>
<feature type="transmembrane region" description="Helical" evidence="7">
    <location>
        <begin position="91"/>
        <end position="113"/>
    </location>
</feature>
<feature type="transmembrane region" description="Helical" evidence="7">
    <location>
        <begin position="331"/>
        <end position="354"/>
    </location>
</feature>
<keyword evidence="4 7" id="KW-0812">Transmembrane</keyword>
<feature type="transmembrane region" description="Helical" evidence="7">
    <location>
        <begin position="278"/>
        <end position="298"/>
    </location>
</feature>
<dbReference type="RefSeq" id="WP_036343748.1">
    <property type="nucleotide sequence ID" value="NZ_JALN02000001.1"/>
</dbReference>
<dbReference type="NCBIfam" id="NF012178">
    <property type="entry name" value="tet_MFS_V"/>
    <property type="match status" value="1"/>
</dbReference>
<feature type="transmembrane region" description="Helical" evidence="7">
    <location>
        <begin position="366"/>
        <end position="384"/>
    </location>
</feature>
<keyword evidence="2" id="KW-0813">Transport</keyword>
<reference evidence="8" key="1">
    <citation type="submission" date="2014-05" db="EMBL/GenBank/DDBJ databases">
        <title>Genome sequence of Mycobacterium aromaticivorans strain JS19b1T (= DSM 45407T).</title>
        <authorList>
            <person name="Kwak Y."/>
            <person name="Park G.-S."/>
            <person name="Li Q.X."/>
            <person name="Lee S.-E."/>
            <person name="Shin J.-H."/>
        </authorList>
    </citation>
    <scope>NUCLEOTIDE SEQUENCE [LARGE SCALE GENOMIC DNA]</scope>
    <source>
        <strain evidence="8">JS19b1</strain>
    </source>
</reference>
<evidence type="ECO:0000256" key="7">
    <source>
        <dbReference type="SAM" id="Phobius"/>
    </source>
</evidence>
<evidence type="ECO:0000256" key="2">
    <source>
        <dbReference type="ARBA" id="ARBA00022448"/>
    </source>
</evidence>
<dbReference type="Pfam" id="PF05977">
    <property type="entry name" value="MFS_3"/>
    <property type="match status" value="1"/>
</dbReference>
<dbReference type="AlphaFoldDB" id="A0A064CMT1"/>
<dbReference type="PANTHER" id="PTHR23513">
    <property type="entry name" value="INTEGRAL MEMBRANE EFFLUX PROTEIN-RELATED"/>
    <property type="match status" value="1"/>
</dbReference>
<dbReference type="CDD" id="cd06173">
    <property type="entry name" value="MFS_MefA_like"/>
    <property type="match status" value="1"/>
</dbReference>